<accession>A0A9P0GFG6</accession>
<dbReference type="OrthoDB" id="6740080at2759"/>
<gene>
    <name evidence="1" type="ORF">PSYICH_LOCUS8167</name>
</gene>
<evidence type="ECO:0000313" key="2">
    <source>
        <dbReference type="Proteomes" id="UP001153636"/>
    </source>
</evidence>
<name>A0A9P0GFG6_9CUCU</name>
<sequence length="175" mass="20492">MQQIILYSDGCSAQNRNCTLSNALLNLALEKHVCIIQKYLEKGNTQMEYDSMHSTIERQLKGRTINLPADYVSLCKLARKNPRPYEMSYLDYTFFKDFNKLNLIKSIRPGFKIGDSTVNNLRALKYNPDGKIEFKIKHSKEFQDMPMRLKPNLNYISIDSLPLLYKEQLKIKKKF</sequence>
<evidence type="ECO:0000313" key="1">
    <source>
        <dbReference type="EMBL" id="CAH1107407.1"/>
    </source>
</evidence>
<reference evidence="1" key="1">
    <citation type="submission" date="2022-01" db="EMBL/GenBank/DDBJ databases">
        <authorList>
            <person name="King R."/>
        </authorList>
    </citation>
    <scope>NUCLEOTIDE SEQUENCE</scope>
</reference>
<dbReference type="PANTHER" id="PTHR10773">
    <property type="entry name" value="DNA-DIRECTED RNA POLYMERASES I, II, AND III SUBUNIT RPABC2"/>
    <property type="match status" value="1"/>
</dbReference>
<proteinExistence type="predicted"/>
<feature type="non-terminal residue" evidence="1">
    <location>
        <position position="1"/>
    </location>
</feature>
<feature type="non-terminal residue" evidence="1">
    <location>
        <position position="175"/>
    </location>
</feature>
<dbReference type="EMBL" id="OV651833">
    <property type="protein sequence ID" value="CAH1107407.1"/>
    <property type="molecule type" value="Genomic_DNA"/>
</dbReference>
<dbReference type="AlphaFoldDB" id="A0A9P0GFG6"/>
<protein>
    <submittedName>
        <fullName evidence="1">Uncharacterized protein</fullName>
    </submittedName>
</protein>
<dbReference type="PANTHER" id="PTHR10773:SF19">
    <property type="match status" value="1"/>
</dbReference>
<organism evidence="1 2">
    <name type="scientific">Psylliodes chrysocephalus</name>
    <dbReference type="NCBI Taxonomy" id="3402493"/>
    <lineage>
        <taxon>Eukaryota</taxon>
        <taxon>Metazoa</taxon>
        <taxon>Ecdysozoa</taxon>
        <taxon>Arthropoda</taxon>
        <taxon>Hexapoda</taxon>
        <taxon>Insecta</taxon>
        <taxon>Pterygota</taxon>
        <taxon>Neoptera</taxon>
        <taxon>Endopterygota</taxon>
        <taxon>Coleoptera</taxon>
        <taxon>Polyphaga</taxon>
        <taxon>Cucujiformia</taxon>
        <taxon>Chrysomeloidea</taxon>
        <taxon>Chrysomelidae</taxon>
        <taxon>Galerucinae</taxon>
        <taxon>Alticini</taxon>
        <taxon>Psylliodes</taxon>
    </lineage>
</organism>
<keyword evidence="2" id="KW-1185">Reference proteome</keyword>
<dbReference type="Proteomes" id="UP001153636">
    <property type="component" value="Chromosome 21"/>
</dbReference>